<dbReference type="Gene3D" id="1.10.260.40">
    <property type="entry name" value="lambda repressor-like DNA-binding domains"/>
    <property type="match status" value="1"/>
</dbReference>
<name>A0A367YYD4_9ACTN</name>
<dbReference type="Gene3D" id="3.40.50.2300">
    <property type="match status" value="2"/>
</dbReference>
<dbReference type="Pfam" id="PF00356">
    <property type="entry name" value="LacI"/>
    <property type="match status" value="1"/>
</dbReference>
<dbReference type="SMART" id="SM00354">
    <property type="entry name" value="HTH_LACI"/>
    <property type="match status" value="1"/>
</dbReference>
<comment type="caution">
    <text evidence="5">The sequence shown here is derived from an EMBL/GenBank/DDBJ whole genome shotgun (WGS) entry which is preliminary data.</text>
</comment>
<dbReference type="AlphaFoldDB" id="A0A367YYD4"/>
<organism evidence="5 6">
    <name type="scientific">Desertihabitans brevis</name>
    <dbReference type="NCBI Taxonomy" id="2268447"/>
    <lineage>
        <taxon>Bacteria</taxon>
        <taxon>Bacillati</taxon>
        <taxon>Actinomycetota</taxon>
        <taxon>Actinomycetes</taxon>
        <taxon>Propionibacteriales</taxon>
        <taxon>Propionibacteriaceae</taxon>
        <taxon>Desertihabitans</taxon>
    </lineage>
</organism>
<dbReference type="PROSITE" id="PS50932">
    <property type="entry name" value="HTH_LACI_2"/>
    <property type="match status" value="1"/>
</dbReference>
<gene>
    <name evidence="5" type="ORF">DT076_03900</name>
</gene>
<keyword evidence="6" id="KW-1185">Reference proteome</keyword>
<keyword evidence="2" id="KW-0238">DNA-binding</keyword>
<dbReference type="SUPFAM" id="SSF47413">
    <property type="entry name" value="lambda repressor-like DNA-binding domains"/>
    <property type="match status" value="1"/>
</dbReference>
<dbReference type="PANTHER" id="PTHR30146">
    <property type="entry name" value="LACI-RELATED TRANSCRIPTIONAL REPRESSOR"/>
    <property type="match status" value="1"/>
</dbReference>
<dbReference type="PROSITE" id="PS00356">
    <property type="entry name" value="HTH_LACI_1"/>
    <property type="match status" value="1"/>
</dbReference>
<evidence type="ECO:0000313" key="6">
    <source>
        <dbReference type="Proteomes" id="UP000252770"/>
    </source>
</evidence>
<dbReference type="InterPro" id="IPR028082">
    <property type="entry name" value="Peripla_BP_I"/>
</dbReference>
<dbReference type="EMBL" id="QOUI01000002">
    <property type="protein sequence ID" value="RCK70864.1"/>
    <property type="molecule type" value="Genomic_DNA"/>
</dbReference>
<dbReference type="CDD" id="cd01392">
    <property type="entry name" value="HTH_LacI"/>
    <property type="match status" value="1"/>
</dbReference>
<dbReference type="CDD" id="cd06267">
    <property type="entry name" value="PBP1_LacI_sugar_binding-like"/>
    <property type="match status" value="1"/>
</dbReference>
<feature type="domain" description="HTH lacI-type" evidence="4">
    <location>
        <begin position="10"/>
        <end position="64"/>
    </location>
</feature>
<keyword evidence="3" id="KW-0804">Transcription</keyword>
<dbReference type="GO" id="GO:0000976">
    <property type="term" value="F:transcription cis-regulatory region binding"/>
    <property type="evidence" value="ECO:0007669"/>
    <property type="project" value="TreeGrafter"/>
</dbReference>
<dbReference type="PANTHER" id="PTHR30146:SF153">
    <property type="entry name" value="LACTOSE OPERON REPRESSOR"/>
    <property type="match status" value="1"/>
</dbReference>
<dbReference type="GO" id="GO:0003700">
    <property type="term" value="F:DNA-binding transcription factor activity"/>
    <property type="evidence" value="ECO:0007669"/>
    <property type="project" value="TreeGrafter"/>
</dbReference>
<accession>A0A367YYD4</accession>
<dbReference type="Pfam" id="PF13377">
    <property type="entry name" value="Peripla_BP_3"/>
    <property type="match status" value="1"/>
</dbReference>
<proteinExistence type="predicted"/>
<evidence type="ECO:0000256" key="2">
    <source>
        <dbReference type="ARBA" id="ARBA00023125"/>
    </source>
</evidence>
<dbReference type="Proteomes" id="UP000252770">
    <property type="component" value="Unassembled WGS sequence"/>
</dbReference>
<evidence type="ECO:0000259" key="4">
    <source>
        <dbReference type="PROSITE" id="PS50932"/>
    </source>
</evidence>
<dbReference type="SUPFAM" id="SSF53822">
    <property type="entry name" value="Periplasmic binding protein-like I"/>
    <property type="match status" value="1"/>
</dbReference>
<evidence type="ECO:0000313" key="5">
    <source>
        <dbReference type="EMBL" id="RCK70864.1"/>
    </source>
</evidence>
<sequence length="346" mass="37381">MASGGEPSRATLQDVAARAGVSAKTVSNVVNGHPHVRPETRERVLQAMGELHYRVNLSARHLARGRTGIVALAVPWLSNPYFAELAHHVIRAARREAERGESVTVLIDETHSDLERERQLVAGVGPQLLDGVIISPQGLTRADLEALTPMGPLVLLGERIFDGPVDHVAADNVAAARELTAHLLERGRRRIALVGFGDQRAGTAQLRRDGIRQAVEAAGLTLDATLQLPVEGLEREHGMRAARRLMERPDPPDAVVCFNDVVAVGMLKALSLDGVGVGPGAAVAVTGFDNIPESGYTVPALTTVDWRTEELAETALEVLLDRIQSRRTLRPREITTPHRLVVRDSS</sequence>
<evidence type="ECO:0000256" key="3">
    <source>
        <dbReference type="ARBA" id="ARBA00023163"/>
    </source>
</evidence>
<dbReference type="InterPro" id="IPR000843">
    <property type="entry name" value="HTH_LacI"/>
</dbReference>
<reference evidence="5 6" key="1">
    <citation type="submission" date="2018-07" db="EMBL/GenBank/DDBJ databases">
        <title>Desertimonas flava gen. nov. sp. nov.</title>
        <authorList>
            <person name="Liu S."/>
        </authorList>
    </citation>
    <scope>NUCLEOTIDE SEQUENCE [LARGE SCALE GENOMIC DNA]</scope>
    <source>
        <strain evidence="5 6">16Sb5-5</strain>
    </source>
</reference>
<evidence type="ECO:0000256" key="1">
    <source>
        <dbReference type="ARBA" id="ARBA00023015"/>
    </source>
</evidence>
<protein>
    <submittedName>
        <fullName evidence="5">LacI family transcriptional regulator</fullName>
    </submittedName>
</protein>
<keyword evidence="1" id="KW-0805">Transcription regulation</keyword>
<dbReference type="InterPro" id="IPR010982">
    <property type="entry name" value="Lambda_DNA-bd_dom_sf"/>
</dbReference>
<dbReference type="InterPro" id="IPR046335">
    <property type="entry name" value="LacI/GalR-like_sensor"/>
</dbReference>